<name>A0A096AU17_9BACT</name>
<dbReference type="GeneID" id="91081884"/>
<keyword evidence="1" id="KW-0732">Signal</keyword>
<evidence type="ECO:0000313" key="3">
    <source>
        <dbReference type="EMBL" id="KGF50230.1"/>
    </source>
</evidence>
<sequence length="126" mass="13928">MKKLIFSCFSIFCSSLFVIGCGNKSAKISNKEADTLSLIGKWTTQNPNDSSAVLGVELKANGTATSINMPTLPYDHWKKLNDSTITIHGISIFDGEKTELVDTFLLNTEKQTLNQQHTDIVYQLAK</sequence>
<proteinExistence type="predicted"/>
<dbReference type="InterPro" id="IPR024311">
    <property type="entry name" value="Lipocalin-like"/>
</dbReference>
<accession>A0A096AU17</accession>
<feature type="signal peptide" evidence="1">
    <location>
        <begin position="1"/>
        <end position="19"/>
    </location>
</feature>
<dbReference type="Proteomes" id="UP000029538">
    <property type="component" value="Unassembled WGS sequence"/>
</dbReference>
<feature type="chain" id="PRO_5001925073" description="Lipocalin-like domain-containing protein" evidence="1">
    <location>
        <begin position="20"/>
        <end position="126"/>
    </location>
</feature>
<reference evidence="3 4" key="1">
    <citation type="submission" date="2014-07" db="EMBL/GenBank/DDBJ databases">
        <authorList>
            <person name="McCorrison J."/>
            <person name="Sanka R."/>
            <person name="Torralba M."/>
            <person name="Gillis M."/>
            <person name="Haft D.H."/>
            <person name="Methe B."/>
            <person name="Sutton G."/>
            <person name="Nelson K.E."/>
        </authorList>
    </citation>
    <scope>NUCLEOTIDE SEQUENCE [LARGE SCALE GENOMIC DNA]</scope>
    <source>
        <strain evidence="3 4">DNF00882</strain>
    </source>
</reference>
<dbReference type="RefSeq" id="WP_004358550.1">
    <property type="nucleotide sequence ID" value="NZ_JRNR01000007.1"/>
</dbReference>
<evidence type="ECO:0000256" key="1">
    <source>
        <dbReference type="SAM" id="SignalP"/>
    </source>
</evidence>
<evidence type="ECO:0000259" key="2">
    <source>
        <dbReference type="Pfam" id="PF12702"/>
    </source>
</evidence>
<dbReference type="Pfam" id="PF12702">
    <property type="entry name" value="Lipocalin_3"/>
    <property type="match status" value="1"/>
</dbReference>
<dbReference type="Gene3D" id="2.40.128.280">
    <property type="match status" value="1"/>
</dbReference>
<organism evidence="3 4">
    <name type="scientific">Prevotella disiens DNF00882</name>
    <dbReference type="NCBI Taxonomy" id="1401075"/>
    <lineage>
        <taxon>Bacteria</taxon>
        <taxon>Pseudomonadati</taxon>
        <taxon>Bacteroidota</taxon>
        <taxon>Bacteroidia</taxon>
        <taxon>Bacteroidales</taxon>
        <taxon>Prevotellaceae</taxon>
        <taxon>Prevotella</taxon>
    </lineage>
</organism>
<feature type="domain" description="Lipocalin-like" evidence="2">
    <location>
        <begin position="37"/>
        <end position="122"/>
    </location>
</feature>
<comment type="caution">
    <text evidence="3">The sequence shown here is derived from an EMBL/GenBank/DDBJ whole genome shotgun (WGS) entry which is preliminary data.</text>
</comment>
<protein>
    <recommendedName>
        <fullName evidence="2">Lipocalin-like domain-containing protein</fullName>
    </recommendedName>
</protein>
<dbReference type="AlphaFoldDB" id="A0A096AU17"/>
<gene>
    <name evidence="3" type="ORF">HMPREF0654_02135</name>
</gene>
<dbReference type="EMBL" id="JRNR01000007">
    <property type="protein sequence ID" value="KGF50230.1"/>
    <property type="molecule type" value="Genomic_DNA"/>
</dbReference>
<evidence type="ECO:0000313" key="4">
    <source>
        <dbReference type="Proteomes" id="UP000029538"/>
    </source>
</evidence>
<dbReference type="PROSITE" id="PS51257">
    <property type="entry name" value="PROKAR_LIPOPROTEIN"/>
    <property type="match status" value="1"/>
</dbReference>